<evidence type="ECO:0000313" key="10">
    <source>
        <dbReference type="Proteomes" id="UP000011910"/>
    </source>
</evidence>
<evidence type="ECO:0000256" key="2">
    <source>
        <dbReference type="ARBA" id="ARBA00022857"/>
    </source>
</evidence>
<feature type="binding site" evidence="6">
    <location>
        <position position="59"/>
    </location>
    <ligand>
        <name>NADPH</name>
        <dbReference type="ChEBI" id="CHEBI:57783"/>
    </ligand>
</feature>
<comment type="catalytic activity">
    <reaction evidence="4">
        <text>L-proline + NAD(+) = (S)-1-pyrroline-5-carboxylate + NADH + 2 H(+)</text>
        <dbReference type="Rhea" id="RHEA:14105"/>
        <dbReference type="ChEBI" id="CHEBI:15378"/>
        <dbReference type="ChEBI" id="CHEBI:17388"/>
        <dbReference type="ChEBI" id="CHEBI:57540"/>
        <dbReference type="ChEBI" id="CHEBI:57945"/>
        <dbReference type="ChEBI" id="CHEBI:60039"/>
        <dbReference type="EC" id="1.5.1.2"/>
    </reaction>
</comment>
<dbReference type="GO" id="GO:0005737">
    <property type="term" value="C:cytoplasm"/>
    <property type="evidence" value="ECO:0007669"/>
    <property type="project" value="UniProtKB-SubCell"/>
</dbReference>
<dbReference type="GO" id="GO:0004735">
    <property type="term" value="F:pyrroline-5-carboxylate reductase activity"/>
    <property type="evidence" value="ECO:0007669"/>
    <property type="project" value="UniProtKB-UniRule"/>
</dbReference>
<dbReference type="InterPro" id="IPR028939">
    <property type="entry name" value="P5C_Rdtase_cat_N"/>
</dbReference>
<comment type="function">
    <text evidence="4">Catalyzes the reduction of 1-pyrroline-5-carboxylate (PCA) to L-proline.</text>
</comment>
<dbReference type="Gene3D" id="1.10.3730.10">
    <property type="entry name" value="ProC C-terminal domain-like"/>
    <property type="match status" value="1"/>
</dbReference>
<dbReference type="Gene3D" id="3.40.50.720">
    <property type="entry name" value="NAD(P)-binding Rossmann-like Domain"/>
    <property type="match status" value="1"/>
</dbReference>
<keyword evidence="10" id="KW-1185">Reference proteome</keyword>
<keyword evidence="2 4" id="KW-0521">NADP</keyword>
<keyword evidence="4" id="KW-0641">Proline biosynthesis</keyword>
<dbReference type="Proteomes" id="UP000011910">
    <property type="component" value="Unassembled WGS sequence"/>
</dbReference>
<evidence type="ECO:0000256" key="1">
    <source>
        <dbReference type="ARBA" id="ARBA00005525"/>
    </source>
</evidence>
<dbReference type="AlphaFoldDB" id="M7N721"/>
<dbReference type="PANTHER" id="PTHR11645:SF0">
    <property type="entry name" value="PYRROLINE-5-CARBOXYLATE REDUCTASE 3"/>
    <property type="match status" value="1"/>
</dbReference>
<feature type="domain" description="Pyrroline-5-carboxylate reductase dimerisation" evidence="8">
    <location>
        <begin position="164"/>
        <end position="268"/>
    </location>
</feature>
<dbReference type="SUPFAM" id="SSF48179">
    <property type="entry name" value="6-phosphogluconate dehydrogenase C-terminal domain-like"/>
    <property type="match status" value="1"/>
</dbReference>
<dbReference type="InterPro" id="IPR029036">
    <property type="entry name" value="P5CR_dimer"/>
</dbReference>
<dbReference type="InterPro" id="IPR008927">
    <property type="entry name" value="6-PGluconate_DH-like_C_sf"/>
</dbReference>
<feature type="binding site" evidence="6">
    <location>
        <begin position="11"/>
        <end position="16"/>
    </location>
    <ligand>
        <name>NADP(+)</name>
        <dbReference type="ChEBI" id="CHEBI:58349"/>
    </ligand>
</feature>
<dbReference type="STRING" id="1279009.ADICEAN_00442"/>
<reference evidence="9 10" key="1">
    <citation type="journal article" date="2013" name="Genome Announc.">
        <title>Draft Genome Sequence of Cesiribacter andamanensis Strain AMV16T, Isolated from a Soil Sample from a Mud Volcano in the Andaman Islands, India.</title>
        <authorList>
            <person name="Shivaji S."/>
            <person name="Ara S."/>
            <person name="Begum Z."/>
            <person name="Srinivas T.N."/>
            <person name="Singh A."/>
            <person name="Kumar Pinnaka A."/>
        </authorList>
    </citation>
    <scope>NUCLEOTIDE SEQUENCE [LARGE SCALE GENOMIC DNA]</scope>
    <source>
        <strain evidence="9 10">AMV16</strain>
    </source>
</reference>
<evidence type="ECO:0000256" key="3">
    <source>
        <dbReference type="ARBA" id="ARBA00023002"/>
    </source>
</evidence>
<evidence type="ECO:0000256" key="6">
    <source>
        <dbReference type="PIRSR" id="PIRSR000193-1"/>
    </source>
</evidence>
<evidence type="ECO:0000259" key="7">
    <source>
        <dbReference type="Pfam" id="PF03807"/>
    </source>
</evidence>
<evidence type="ECO:0000259" key="8">
    <source>
        <dbReference type="Pfam" id="PF14748"/>
    </source>
</evidence>
<feature type="domain" description="Pyrroline-5-carboxylate reductase catalytic N-terminal" evidence="7">
    <location>
        <begin position="7"/>
        <end position="99"/>
    </location>
</feature>
<dbReference type="EC" id="1.5.1.2" evidence="4 5"/>
<comment type="pathway">
    <text evidence="4">Amino-acid biosynthesis; L-proline biosynthesis; L-proline from L-glutamate 5-semialdehyde: step 1/1.</text>
</comment>
<comment type="similarity">
    <text evidence="1 4">Belongs to the pyrroline-5-carboxylate reductase family.</text>
</comment>
<proteinExistence type="inferred from homology"/>
<dbReference type="NCBIfam" id="TIGR00112">
    <property type="entry name" value="proC"/>
    <property type="match status" value="1"/>
</dbReference>
<dbReference type="InterPro" id="IPR000304">
    <property type="entry name" value="Pyrroline-COOH_reductase"/>
</dbReference>
<evidence type="ECO:0000256" key="5">
    <source>
        <dbReference type="NCBIfam" id="TIGR00112"/>
    </source>
</evidence>
<dbReference type="eggNOG" id="COG0345">
    <property type="taxonomic scope" value="Bacteria"/>
</dbReference>
<dbReference type="PIRSF" id="PIRSF000193">
    <property type="entry name" value="Pyrrol-5-carb_rd"/>
    <property type="match status" value="1"/>
</dbReference>
<name>M7N721_9BACT</name>
<keyword evidence="4" id="KW-0028">Amino-acid biosynthesis</keyword>
<dbReference type="EMBL" id="AODQ01000006">
    <property type="protein sequence ID" value="EMR04408.1"/>
    <property type="molecule type" value="Genomic_DNA"/>
</dbReference>
<keyword evidence="3 4" id="KW-0560">Oxidoreductase</keyword>
<keyword evidence="4" id="KW-0963">Cytoplasm</keyword>
<dbReference type="HAMAP" id="MF_01925">
    <property type="entry name" value="P5C_reductase"/>
    <property type="match status" value="1"/>
</dbReference>
<evidence type="ECO:0000256" key="4">
    <source>
        <dbReference type="HAMAP-Rule" id="MF_01925"/>
    </source>
</evidence>
<protein>
    <recommendedName>
        <fullName evidence="4 5">Pyrroline-5-carboxylate reductase</fullName>
        <shortName evidence="4">P5C reductase</shortName>
        <shortName evidence="4">P5CR</shortName>
        <ecNumber evidence="4 5">1.5.1.2</ecNumber>
    </recommendedName>
    <alternativeName>
        <fullName evidence="4">PCA reductase</fullName>
    </alternativeName>
</protein>
<gene>
    <name evidence="4 9" type="primary">proC</name>
    <name evidence="9" type="ORF">ADICEAN_00442</name>
</gene>
<dbReference type="InterPro" id="IPR036291">
    <property type="entry name" value="NAD(P)-bd_dom_sf"/>
</dbReference>
<comment type="subcellular location">
    <subcellularLocation>
        <location evidence="4">Cytoplasm</location>
    </subcellularLocation>
</comment>
<accession>M7N721</accession>
<dbReference type="GO" id="GO:0055129">
    <property type="term" value="P:L-proline biosynthetic process"/>
    <property type="evidence" value="ECO:0007669"/>
    <property type="project" value="UniProtKB-UniRule"/>
</dbReference>
<dbReference type="Pfam" id="PF03807">
    <property type="entry name" value="F420_oxidored"/>
    <property type="match status" value="1"/>
</dbReference>
<dbReference type="PATRIC" id="fig|1279009.4.peg.448"/>
<dbReference type="PANTHER" id="PTHR11645">
    <property type="entry name" value="PYRROLINE-5-CARBOXYLATE REDUCTASE"/>
    <property type="match status" value="1"/>
</dbReference>
<organism evidence="9 10">
    <name type="scientific">Cesiribacter andamanensis AMV16</name>
    <dbReference type="NCBI Taxonomy" id="1279009"/>
    <lineage>
        <taxon>Bacteria</taxon>
        <taxon>Pseudomonadati</taxon>
        <taxon>Bacteroidota</taxon>
        <taxon>Cytophagia</taxon>
        <taxon>Cytophagales</taxon>
        <taxon>Cesiribacteraceae</taxon>
        <taxon>Cesiribacter</taxon>
    </lineage>
</organism>
<comment type="catalytic activity">
    <reaction evidence="4">
        <text>L-proline + NADP(+) = (S)-1-pyrroline-5-carboxylate + NADPH + 2 H(+)</text>
        <dbReference type="Rhea" id="RHEA:14109"/>
        <dbReference type="ChEBI" id="CHEBI:15378"/>
        <dbReference type="ChEBI" id="CHEBI:17388"/>
        <dbReference type="ChEBI" id="CHEBI:57783"/>
        <dbReference type="ChEBI" id="CHEBI:58349"/>
        <dbReference type="ChEBI" id="CHEBI:60039"/>
        <dbReference type="EC" id="1.5.1.2"/>
    </reaction>
</comment>
<evidence type="ECO:0000313" key="9">
    <source>
        <dbReference type="EMBL" id="EMR04408.1"/>
    </source>
</evidence>
<dbReference type="UniPathway" id="UPA00098">
    <property type="reaction ID" value="UER00361"/>
</dbReference>
<dbReference type="Pfam" id="PF14748">
    <property type="entry name" value="P5CR_dimer"/>
    <property type="match status" value="1"/>
</dbReference>
<sequence>MSMKQEKIAILGGGNLGVAIAEGLLTKGNYDAANIYLTRRNIRSIEALRDKGLQVTTDNKLAVRESRLILLCVQPAQLPALLEEISPWLNPGQHVLISVITSISIQTIAQAVGEDFAIIRSMPNTAIAIHQSMTCLAFNEKSRGVEKEVVALFDCLGSTLVIEEELMAAATVLCASGIAFYMRFIRAATQGGIQLGFDAADALKIAVQVSKGVSGLLETNRSHPEQEIDKVTTPRGCTIAGLNEMEHQGFSPAFIRGLATSYERIQNMKKQ</sequence>
<dbReference type="SUPFAM" id="SSF51735">
    <property type="entry name" value="NAD(P)-binding Rossmann-fold domains"/>
    <property type="match status" value="1"/>
</dbReference>
<comment type="caution">
    <text evidence="9">The sequence shown here is derived from an EMBL/GenBank/DDBJ whole genome shotgun (WGS) entry which is preliminary data.</text>
</comment>